<evidence type="ECO:0000313" key="1">
    <source>
        <dbReference type="EMBL" id="EIJ88869.1"/>
    </source>
</evidence>
<reference evidence="1" key="1">
    <citation type="submission" date="2011-01" db="EMBL/GenBank/DDBJ databases">
        <title>The Genome Sequence of Nematocida parisii strain ERTm3.</title>
        <authorList>
            <consortium name="The Broad Institute Genome Sequencing Platform"/>
            <consortium name="The Broad Institute Genome Sequencing Center for Infectious Disease"/>
            <person name="Cuomo C."/>
            <person name="Troemel E."/>
            <person name="Young S.K."/>
            <person name="Zeng Q."/>
            <person name="Gargeya S."/>
            <person name="Fitzgerald M."/>
            <person name="Haas B."/>
            <person name="Abouelleil A."/>
            <person name="Alvarado L."/>
            <person name="Arachchi H.M."/>
            <person name="Berlin A."/>
            <person name="Chapman S.B."/>
            <person name="Gearin G."/>
            <person name="Goldberg J."/>
            <person name="Griggs A."/>
            <person name="Gujja S."/>
            <person name="Hansen M."/>
            <person name="Heiman D."/>
            <person name="Howarth C."/>
            <person name="Larimer J."/>
            <person name="Lui A."/>
            <person name="MacDonald P.J.P."/>
            <person name="McCowen C."/>
            <person name="Montmayeur A."/>
            <person name="Murphy C."/>
            <person name="Neiman D."/>
            <person name="Pearson M."/>
            <person name="Priest M."/>
            <person name="Roberts A."/>
            <person name="Saif S."/>
            <person name="Shea T."/>
            <person name="Sisk P."/>
            <person name="Stolte C."/>
            <person name="Sykes S."/>
            <person name="Wortman J."/>
            <person name="Nusbaum C."/>
            <person name="Birren B."/>
        </authorList>
    </citation>
    <scope>NUCLEOTIDE SEQUENCE</scope>
    <source>
        <strain evidence="1">ERTm3</strain>
    </source>
</reference>
<dbReference type="AlphaFoldDB" id="I3EI22"/>
<proteinExistence type="predicted"/>
<dbReference type="HOGENOM" id="CLU_1503839_0_0_1"/>
<name>I3EI22_NEMP3</name>
<feature type="non-terminal residue" evidence="1">
    <location>
        <position position="188"/>
    </location>
</feature>
<keyword evidence="2" id="KW-1185">Reference proteome</keyword>
<dbReference type="VEuPathDB" id="MicrosporidiaDB:NEQG_00688"/>
<dbReference type="STRING" id="935791.I3EI22"/>
<sequence>MYFRYCIVLLYITNIKARMVWEEVKEFKGIAVGSYKGVDRMVSPQSSLHPTNLYINSKRGEIYNIRTFGHQIGTQYKMEVTASESGDNVYKCSKTTGKNDIRDLDNKQLFFPKIYLNFYRCLIDMFPTVDGRATIYSEEKYSFLAFLNNIPEKKDRLRLLASLFLLSNGINISLEIKTNKDKSVVLVL</sequence>
<dbReference type="Proteomes" id="UP000002872">
    <property type="component" value="Unassembled WGS sequence"/>
</dbReference>
<dbReference type="EMBL" id="GL870877">
    <property type="protein sequence ID" value="EIJ88869.1"/>
    <property type="molecule type" value="Genomic_DNA"/>
</dbReference>
<dbReference type="OrthoDB" id="10424616at2759"/>
<protein>
    <submittedName>
        <fullName evidence="1">Uncharacterized protein</fullName>
    </submittedName>
</protein>
<gene>
    <name evidence="1" type="ORF">NEQG_00688</name>
</gene>
<organism evidence="1 2">
    <name type="scientific">Nematocida parisii (strain ERTm3)</name>
    <name type="common">Nematode killer fungus</name>
    <dbReference type="NCBI Taxonomy" id="935791"/>
    <lineage>
        <taxon>Eukaryota</taxon>
        <taxon>Fungi</taxon>
        <taxon>Fungi incertae sedis</taxon>
        <taxon>Microsporidia</taxon>
        <taxon>Nematocida</taxon>
    </lineage>
</organism>
<evidence type="ECO:0000313" key="2">
    <source>
        <dbReference type="Proteomes" id="UP000002872"/>
    </source>
</evidence>
<dbReference type="InParanoid" id="I3EI22"/>
<accession>I3EI22</accession>